<dbReference type="NCBIfam" id="TIGR02506">
    <property type="entry name" value="NrdE_NrdA"/>
    <property type="match status" value="1"/>
</dbReference>
<keyword evidence="6 10" id="KW-0560">Oxidoreductase</keyword>
<evidence type="ECO:0000256" key="6">
    <source>
        <dbReference type="ARBA" id="ARBA00023002"/>
    </source>
</evidence>
<dbReference type="SUPFAM" id="SSF48168">
    <property type="entry name" value="R1 subunit of ribonucleotide reductase, N-terminal domain"/>
    <property type="match status" value="1"/>
</dbReference>
<evidence type="ECO:0000256" key="8">
    <source>
        <dbReference type="ARBA" id="ARBA00047754"/>
    </source>
</evidence>
<dbReference type="EC" id="1.17.4.1" evidence="2 10"/>
<feature type="domain" description="ATP-cone" evidence="11">
    <location>
        <begin position="3"/>
        <end position="92"/>
    </location>
</feature>
<evidence type="ECO:0000313" key="12">
    <source>
        <dbReference type="EMBL" id="EAZ90739.1"/>
    </source>
</evidence>
<comment type="similarity">
    <text evidence="1 10">Belongs to the ribonucleoside diphosphate reductase large chain family.</text>
</comment>
<keyword evidence="7 10" id="KW-0215">Deoxyribonucleotide synthesis</keyword>
<dbReference type="AlphaFoldDB" id="A3IS61"/>
<dbReference type="InterPro" id="IPR005144">
    <property type="entry name" value="ATP-cone_dom"/>
</dbReference>
<dbReference type="Proteomes" id="UP000003781">
    <property type="component" value="Unassembled WGS sequence"/>
</dbReference>
<evidence type="ECO:0000256" key="2">
    <source>
        <dbReference type="ARBA" id="ARBA00012274"/>
    </source>
</evidence>
<dbReference type="SUPFAM" id="SSF51998">
    <property type="entry name" value="PFL-like glycyl radical enzymes"/>
    <property type="match status" value="1"/>
</dbReference>
<evidence type="ECO:0000256" key="10">
    <source>
        <dbReference type="RuleBase" id="RU003410"/>
    </source>
</evidence>
<evidence type="ECO:0000256" key="9">
    <source>
        <dbReference type="PROSITE-ProRule" id="PRU00492"/>
    </source>
</evidence>
<keyword evidence="5 9" id="KW-0067">ATP-binding</keyword>
<keyword evidence="13" id="KW-1185">Reference proteome</keyword>
<evidence type="ECO:0000256" key="7">
    <source>
        <dbReference type="ARBA" id="ARBA00023116"/>
    </source>
</evidence>
<evidence type="ECO:0000256" key="3">
    <source>
        <dbReference type="ARBA" id="ARBA00022533"/>
    </source>
</evidence>
<dbReference type="InterPro" id="IPR039718">
    <property type="entry name" value="Rrm1"/>
</dbReference>
<evidence type="ECO:0000259" key="11">
    <source>
        <dbReference type="PROSITE" id="PS51161"/>
    </source>
</evidence>
<dbReference type="GO" id="GO:0009263">
    <property type="term" value="P:deoxyribonucleotide biosynthetic process"/>
    <property type="evidence" value="ECO:0007669"/>
    <property type="project" value="UniProtKB-KW"/>
</dbReference>
<protein>
    <recommendedName>
        <fullName evidence="2 10">Ribonucleoside-diphosphate reductase</fullName>
        <ecNumber evidence="2 10">1.17.4.1</ecNumber>
    </recommendedName>
</protein>
<dbReference type="GO" id="GO:0005524">
    <property type="term" value="F:ATP binding"/>
    <property type="evidence" value="ECO:0007669"/>
    <property type="project" value="UniProtKB-UniRule"/>
</dbReference>
<dbReference type="eggNOG" id="COG0209">
    <property type="taxonomic scope" value="Bacteria"/>
</dbReference>
<dbReference type="PRINTS" id="PR01183">
    <property type="entry name" value="RIBORDTASEM1"/>
</dbReference>
<sequence length="728" mass="81591">MSPTVIKRDGSVANLDLNEIRDAIAYAIEGYPLNSLELESRVNLQLNQPRTTRFIQETLVNTAVQLATPKDPEWLNVAGRLHIWNWTHEVIAKRGYGYGHYDVFSDTNLFSKYTSQLKIYSQRDLQEAVSWIEPELDKVFDHAGATLLTQRYLSDDELIQEVFLVTALVLAIPERMDERMSYARAFYMAIAHRKISLATPILANLRFEGGSGTSCFILSVEDSIESIFDNVKNTARISQEGGGVGINLSRIRAVGSWVRSKPNVSGGLMSWIRILNDTAIAVNQGGRRAGAVTVAADIWHLDIPEFLEMRSEAGDQRRKAYDVFPQVVVTDNFMRRVEQGATWTLVDPYEVKQVLGIDLPNLWGTEFDDAYEQIEEAASMGDLTLAQTVNARNLFIDILETQVETGLPYIAFKDALNRANPNKHIGIIPSVNLCCESFSVVVPGKLAHSCNLASVNLAQVEDDELPEICQLAVRLLDNTIDVTTAPIGEARNHNRELRTIGVGVLGLADYLAKRGLRYQDKREIRELFKEFSYQCLMGSVLLAKERGSYPAINSSEYGMGNILGKSRSQRPEWKALYDLFDFYGIRNSHIMAIAPNTSSSLIQGCTASVLPPYAKFNAESLGKGDVMKAVPFLREYGDNYQENQRIDQRVVVDAIAEMQKWVDTGISMELVFNLNPDVYEPNKTVDASDIYDTALRAWRRGLKAIYYIRTVKEDRLSEVDGCGDSCTL</sequence>
<dbReference type="PROSITE" id="PS51161">
    <property type="entry name" value="ATP_CONE"/>
    <property type="match status" value="1"/>
</dbReference>
<comment type="caution">
    <text evidence="12">The sequence shown here is derived from an EMBL/GenBank/DDBJ whole genome shotgun (WGS) entry which is preliminary data.</text>
</comment>
<dbReference type="InterPro" id="IPR008926">
    <property type="entry name" value="RNR_R1-su_N"/>
</dbReference>
<keyword evidence="3" id="KW-0021">Allosteric enzyme</keyword>
<proteinExistence type="inferred from homology"/>
<dbReference type="Pfam" id="PF00317">
    <property type="entry name" value="Ribonuc_red_lgN"/>
    <property type="match status" value="1"/>
</dbReference>
<comment type="catalytic activity">
    <reaction evidence="8 10">
        <text>a 2'-deoxyribonucleoside 5'-diphosphate + [thioredoxin]-disulfide + H2O = a ribonucleoside 5'-diphosphate + [thioredoxin]-dithiol</text>
        <dbReference type="Rhea" id="RHEA:23252"/>
        <dbReference type="Rhea" id="RHEA-COMP:10698"/>
        <dbReference type="Rhea" id="RHEA-COMP:10700"/>
        <dbReference type="ChEBI" id="CHEBI:15377"/>
        <dbReference type="ChEBI" id="CHEBI:29950"/>
        <dbReference type="ChEBI" id="CHEBI:50058"/>
        <dbReference type="ChEBI" id="CHEBI:57930"/>
        <dbReference type="ChEBI" id="CHEBI:73316"/>
        <dbReference type="EC" id="1.17.4.1"/>
    </reaction>
</comment>
<dbReference type="UniPathway" id="UPA00326"/>
<dbReference type="GO" id="GO:0004748">
    <property type="term" value="F:ribonucleoside-diphosphate reductase activity, thioredoxin disulfide as acceptor"/>
    <property type="evidence" value="ECO:0007669"/>
    <property type="project" value="UniProtKB-EC"/>
</dbReference>
<comment type="function">
    <text evidence="10">Provides the precursors necessary for DNA synthesis. Catalyzes the biosynthesis of deoxyribonucleotides from the corresponding ribonucleotides.</text>
</comment>
<dbReference type="PANTHER" id="PTHR11573">
    <property type="entry name" value="RIBONUCLEOSIDE-DIPHOSPHATE REDUCTASE LARGE CHAIN"/>
    <property type="match status" value="1"/>
</dbReference>
<keyword evidence="4 9" id="KW-0547">Nucleotide-binding</keyword>
<accession>A3IS61</accession>
<reference evidence="12 13" key="1">
    <citation type="submission" date="2007-03" db="EMBL/GenBank/DDBJ databases">
        <authorList>
            <person name="Stal L."/>
            <person name="Ferriera S."/>
            <person name="Johnson J."/>
            <person name="Kravitz S."/>
            <person name="Beeson K."/>
            <person name="Sutton G."/>
            <person name="Rogers Y.-H."/>
            <person name="Friedman R."/>
            <person name="Frazier M."/>
            <person name="Venter J.C."/>
        </authorList>
    </citation>
    <scope>NUCLEOTIDE SEQUENCE [LARGE SCALE GENOMIC DNA]</scope>
    <source>
        <strain evidence="12 13">CCY0110</strain>
    </source>
</reference>
<evidence type="ECO:0000256" key="1">
    <source>
        <dbReference type="ARBA" id="ARBA00010406"/>
    </source>
</evidence>
<evidence type="ECO:0000313" key="13">
    <source>
        <dbReference type="Proteomes" id="UP000003781"/>
    </source>
</evidence>
<dbReference type="OrthoDB" id="9763270at2"/>
<dbReference type="EMBL" id="AAXW01000021">
    <property type="protein sequence ID" value="EAZ90739.1"/>
    <property type="molecule type" value="Genomic_DNA"/>
</dbReference>
<name>A3IS61_9CHRO</name>
<dbReference type="InterPro" id="IPR000788">
    <property type="entry name" value="RNR_lg_C"/>
</dbReference>
<dbReference type="PROSITE" id="PS00089">
    <property type="entry name" value="RIBORED_LARGE"/>
    <property type="match status" value="1"/>
</dbReference>
<dbReference type="InterPro" id="IPR013346">
    <property type="entry name" value="NrdE_NrdA_C"/>
</dbReference>
<organism evidence="12 13">
    <name type="scientific">Crocosphaera chwakensis CCY0110</name>
    <dbReference type="NCBI Taxonomy" id="391612"/>
    <lineage>
        <taxon>Bacteria</taxon>
        <taxon>Bacillati</taxon>
        <taxon>Cyanobacteriota</taxon>
        <taxon>Cyanophyceae</taxon>
        <taxon>Oscillatoriophycideae</taxon>
        <taxon>Chroococcales</taxon>
        <taxon>Aphanothecaceae</taxon>
        <taxon>Crocosphaera</taxon>
        <taxon>Crocosphaera chwakensis</taxon>
    </lineage>
</organism>
<dbReference type="PANTHER" id="PTHR11573:SF6">
    <property type="entry name" value="RIBONUCLEOSIDE-DIPHOSPHATE REDUCTASE LARGE SUBUNIT"/>
    <property type="match status" value="1"/>
</dbReference>
<dbReference type="Gene3D" id="3.20.70.20">
    <property type="match status" value="1"/>
</dbReference>
<evidence type="ECO:0000256" key="4">
    <source>
        <dbReference type="ARBA" id="ARBA00022741"/>
    </source>
</evidence>
<gene>
    <name evidence="12" type="ORF">CY0110_32365</name>
</gene>
<evidence type="ECO:0000256" key="5">
    <source>
        <dbReference type="ARBA" id="ARBA00022840"/>
    </source>
</evidence>
<dbReference type="InterPro" id="IPR013509">
    <property type="entry name" value="RNR_lsu_N"/>
</dbReference>
<dbReference type="RefSeq" id="WP_008276218.1">
    <property type="nucleotide sequence ID" value="NZ_AAXW01000021.1"/>
</dbReference>
<dbReference type="GO" id="GO:0005971">
    <property type="term" value="C:ribonucleoside-diphosphate reductase complex"/>
    <property type="evidence" value="ECO:0007669"/>
    <property type="project" value="TreeGrafter"/>
</dbReference>
<dbReference type="Pfam" id="PF02867">
    <property type="entry name" value="Ribonuc_red_lgC"/>
    <property type="match status" value="1"/>
</dbReference>